<dbReference type="SUPFAM" id="SSF55653">
    <property type="entry name" value="Ribosomal protein L9 C-domain"/>
    <property type="match status" value="1"/>
</dbReference>
<accession>A0A3B8N5N9</accession>
<proteinExistence type="predicted"/>
<dbReference type="GO" id="GO:0005840">
    <property type="term" value="C:ribosome"/>
    <property type="evidence" value="ECO:0007669"/>
    <property type="project" value="UniProtKB-KW"/>
</dbReference>
<comment type="caution">
    <text evidence="2">The sequence shown here is derived from an EMBL/GenBank/DDBJ whole genome shotgun (WGS) entry which is preliminary data.</text>
</comment>
<dbReference type="InterPro" id="IPR036791">
    <property type="entry name" value="Ribosomal_bL9_C_sf"/>
</dbReference>
<dbReference type="Pfam" id="PF03948">
    <property type="entry name" value="Ribosomal_L9_C"/>
    <property type="match status" value="1"/>
</dbReference>
<evidence type="ECO:0000313" key="3">
    <source>
        <dbReference type="Proteomes" id="UP000257240"/>
    </source>
</evidence>
<dbReference type="InterPro" id="IPR020069">
    <property type="entry name" value="Ribosomal_bL9_C"/>
</dbReference>
<dbReference type="EMBL" id="DLVE01000085">
    <property type="protein sequence ID" value="HAA84469.1"/>
    <property type="molecule type" value="Genomic_DNA"/>
</dbReference>
<organism evidence="2 3">
    <name type="scientific">Thermodesulfobacterium commune</name>
    <dbReference type="NCBI Taxonomy" id="1741"/>
    <lineage>
        <taxon>Bacteria</taxon>
        <taxon>Pseudomonadati</taxon>
        <taxon>Thermodesulfobacteriota</taxon>
        <taxon>Thermodesulfobacteria</taxon>
        <taxon>Thermodesulfobacteriales</taxon>
        <taxon>Thermodesulfobacteriaceae</taxon>
        <taxon>Thermodesulfobacterium</taxon>
    </lineage>
</organism>
<evidence type="ECO:0000313" key="2">
    <source>
        <dbReference type="EMBL" id="HAA84469.1"/>
    </source>
</evidence>
<keyword evidence="2" id="KW-0689">Ribosomal protein</keyword>
<feature type="non-terminal residue" evidence="2">
    <location>
        <position position="1"/>
    </location>
</feature>
<sequence length="73" mass="8478">ELVIYRRKIEEDRIFGSVTVADIVSALKEKGFEVDKKFIELDQPIKKLGVYEIPVKFSPDRVVTIKLEVIEEK</sequence>
<gene>
    <name evidence="2" type="ORF">DCE01_06775</name>
</gene>
<dbReference type="Proteomes" id="UP000257240">
    <property type="component" value="Unassembled WGS sequence"/>
</dbReference>
<dbReference type="AlphaFoldDB" id="A0A3B8N5N9"/>
<keyword evidence="2" id="KW-0687">Ribonucleoprotein</keyword>
<reference evidence="2 3" key="1">
    <citation type="journal article" date="2018" name="Nat. Biotechnol.">
        <title>A standardized bacterial taxonomy based on genome phylogeny substantially revises the tree of life.</title>
        <authorList>
            <person name="Parks D.H."/>
            <person name="Chuvochina M."/>
            <person name="Waite D.W."/>
            <person name="Rinke C."/>
            <person name="Skarshewski A."/>
            <person name="Chaumeil P.A."/>
            <person name="Hugenholtz P."/>
        </authorList>
    </citation>
    <scope>NUCLEOTIDE SEQUENCE [LARGE SCALE GENOMIC DNA]</scope>
    <source>
        <strain evidence="2">UBA12529</strain>
    </source>
</reference>
<name>A0A3B8N5N9_9BACT</name>
<dbReference type="Gene3D" id="3.10.430.100">
    <property type="entry name" value="Ribosomal protein L9, C-terminal domain"/>
    <property type="match status" value="1"/>
</dbReference>
<feature type="domain" description="Large ribosomal subunit protein bL9 C-terminal" evidence="1">
    <location>
        <begin position="3"/>
        <end position="70"/>
    </location>
</feature>
<protein>
    <submittedName>
        <fullName evidence="2">50S ribosomal protein L9</fullName>
    </submittedName>
</protein>
<evidence type="ECO:0000259" key="1">
    <source>
        <dbReference type="Pfam" id="PF03948"/>
    </source>
</evidence>